<evidence type="ECO:0000313" key="4">
    <source>
        <dbReference type="Proteomes" id="UP000257706"/>
    </source>
</evidence>
<dbReference type="EMBL" id="DMAI01000391">
    <property type="protein sequence ID" value="HAE50496.1"/>
    <property type="molecule type" value="Genomic_DNA"/>
</dbReference>
<evidence type="ECO:0000256" key="1">
    <source>
        <dbReference type="ARBA" id="ARBA00008791"/>
    </source>
</evidence>
<name>A0A3B9IRV4_9PROT</name>
<dbReference type="PANTHER" id="PTHR46268:SF15">
    <property type="entry name" value="UNIVERSAL STRESS PROTEIN HP_0031"/>
    <property type="match status" value="1"/>
</dbReference>
<comment type="similarity">
    <text evidence="1">Belongs to the universal stress protein A family.</text>
</comment>
<comment type="caution">
    <text evidence="3">The sequence shown here is derived from an EMBL/GenBank/DDBJ whole genome shotgun (WGS) entry which is preliminary data.</text>
</comment>
<sequence>MPAPPGAAPAVAGGAFAQSPQEVRSMSYKSLLVHVDDRPSTEARLDVARMLQERFDAHLTAVYLSVDVVMPGYMMEHVPSSVLEAAAEERKKQAKLRLAEIDTMLKRRHMTVEMRSESVIATDYIDRVALHARYADLTILGQPEPGTDDAGDLLIEETMFGAGRPVLVVPYIGLPKGGKVGSKVLAAYDGGREATRALVDALPMLKTADAVKLLVINPKPGRHGEAPGHDMARYLARHGVNVEVAVEKMSTSDVGIGDAVLNHVAENDIDLLVMGAYGHSRLRELVLGGVTRHIMGHMTVPVLMSH</sequence>
<dbReference type="SUPFAM" id="SSF52402">
    <property type="entry name" value="Adenine nucleotide alpha hydrolases-like"/>
    <property type="match status" value="2"/>
</dbReference>
<dbReference type="InterPro" id="IPR006015">
    <property type="entry name" value="Universal_stress_UspA"/>
</dbReference>
<evidence type="ECO:0000259" key="2">
    <source>
        <dbReference type="Pfam" id="PF00582"/>
    </source>
</evidence>
<gene>
    <name evidence="3" type="ORF">DCK97_24080</name>
</gene>
<dbReference type="PRINTS" id="PR01438">
    <property type="entry name" value="UNVRSLSTRESS"/>
</dbReference>
<proteinExistence type="inferred from homology"/>
<feature type="domain" description="UspA" evidence="2">
    <location>
        <begin position="183"/>
        <end position="304"/>
    </location>
</feature>
<reference evidence="3 4" key="1">
    <citation type="journal article" date="2018" name="Nat. Biotechnol.">
        <title>A standardized bacterial taxonomy based on genome phylogeny substantially revises the tree of life.</title>
        <authorList>
            <person name="Parks D.H."/>
            <person name="Chuvochina M."/>
            <person name="Waite D.W."/>
            <person name="Rinke C."/>
            <person name="Skarshewski A."/>
            <person name="Chaumeil P.A."/>
            <person name="Hugenholtz P."/>
        </authorList>
    </citation>
    <scope>NUCLEOTIDE SEQUENCE [LARGE SCALE GENOMIC DNA]</scope>
    <source>
        <strain evidence="3">UBA8739</strain>
    </source>
</reference>
<dbReference type="AlphaFoldDB" id="A0A3B9IRV4"/>
<dbReference type="Gene3D" id="3.40.50.12370">
    <property type="match status" value="1"/>
</dbReference>
<accession>A0A3B9IRV4</accession>
<evidence type="ECO:0000313" key="3">
    <source>
        <dbReference type="EMBL" id="HAE50496.1"/>
    </source>
</evidence>
<protein>
    <submittedName>
        <fullName evidence="3">Universal stress protein</fullName>
    </submittedName>
</protein>
<dbReference type="Pfam" id="PF00582">
    <property type="entry name" value="Usp"/>
    <property type="match status" value="1"/>
</dbReference>
<organism evidence="3 4">
    <name type="scientific">Tistrella mobilis</name>
    <dbReference type="NCBI Taxonomy" id="171437"/>
    <lineage>
        <taxon>Bacteria</taxon>
        <taxon>Pseudomonadati</taxon>
        <taxon>Pseudomonadota</taxon>
        <taxon>Alphaproteobacteria</taxon>
        <taxon>Geminicoccales</taxon>
        <taxon>Geminicoccaceae</taxon>
        <taxon>Tistrella</taxon>
    </lineage>
</organism>
<dbReference type="PANTHER" id="PTHR46268">
    <property type="entry name" value="STRESS RESPONSE PROTEIN NHAX"/>
    <property type="match status" value="1"/>
</dbReference>
<dbReference type="Proteomes" id="UP000257706">
    <property type="component" value="Unassembled WGS sequence"/>
</dbReference>
<dbReference type="InterPro" id="IPR006016">
    <property type="entry name" value="UspA"/>
</dbReference>
<dbReference type="CDD" id="cd00293">
    <property type="entry name" value="USP-like"/>
    <property type="match status" value="1"/>
</dbReference>